<sequence>MGARTPPPPRRQPVDLTLGDTPNAFPTDVPVVVDGGIATFASDFSGGFDAPAGSAASLPPGVVADVDFLCAWERPAHVYYGAGEYLLLPFTCACRPPHRSIPTAAQVVADLHKADFAANAPRGAQLGTANPRWVRKAWDEEGADQIYTDEAKQYLFCTAADVDERVDSAWPLWGADPAAERASRARNNGALQALRANVLGGHLFFVTMHTPKVVVGAPEDLKFFCPRTSVVLQPTVGALACCTGGGQPNALQMADEDVSVAENQLYLQFFKHLGITDELKTGFLAPLLRNVFDASSKFDSHLAPYGATVHTAVSRLLVSDNPRNAPCYRWIRIVDRVGLFSDDDAHAVRLINICLSYAYRFVEADALAVANAALLGQTRTSTVRGPAPVIPQPRAPAGTTSDAPSVESAPQIPAEEPSIPAGGAVVARNTSQGVGDGMSAGAVPLGGTLPVGGVVDVNNAAARSLPEGDAVGGDGKSVPGDARAPAGGAGEKPLESGGAVVSGASGATPGKDARTTAGGAREKPLENGGVVVSGASGANPGGDADPSAGGQDDDADDAADAEDGAPSYIVYERQPCIVPSTTAVDTVASVLRTVCQRNDATAKDVLRKLLTDSLLCLVRSQPGAKLATGSAVVAGGCRQDWAAVNARTDRWWPRWRAPELLGRMEAPSNTFAGVVNRGRVAKSSRWIVLVNMSGIKESVEKLSVRSSRFFPKMQLPDEEPVLRVHYHKPLRLTSVLASMLLFATKEEQFLIVLARLAADGRAPAPASSSMASGGRHEFFSSGFPASAVAVAPSPGPASARPKPGVSVERAALPPSDKPRDLAGRIAEVKAALSVESVQEAAINRRKRIKIMRAKAAARLQASSQVPSRSGRPQSSPTGSTTPGSEGIAAPLEHGLSAGLPPTPATAPSAIHRAARGTSDGRAGGARELR</sequence>
<evidence type="ECO:0000313" key="2">
    <source>
        <dbReference type="Proteomes" id="UP000798662"/>
    </source>
</evidence>
<dbReference type="EMBL" id="CM020618">
    <property type="protein sequence ID" value="KAK1858074.1"/>
    <property type="molecule type" value="Genomic_DNA"/>
</dbReference>
<gene>
    <name evidence="1" type="ORF">I4F81_000688</name>
</gene>
<reference evidence="1" key="1">
    <citation type="submission" date="2019-11" db="EMBL/GenBank/DDBJ databases">
        <title>Nori genome reveals adaptations in red seaweeds to the harsh intertidal environment.</title>
        <authorList>
            <person name="Wang D."/>
            <person name="Mao Y."/>
        </authorList>
    </citation>
    <scope>NUCLEOTIDE SEQUENCE</scope>
    <source>
        <tissue evidence="1">Gametophyte</tissue>
    </source>
</reference>
<dbReference type="Proteomes" id="UP000798662">
    <property type="component" value="Chromosome 1"/>
</dbReference>
<name>A0ACC3BJD9_PYRYE</name>
<protein>
    <submittedName>
        <fullName evidence="1">Uncharacterized protein</fullName>
    </submittedName>
</protein>
<evidence type="ECO:0000313" key="1">
    <source>
        <dbReference type="EMBL" id="KAK1858074.1"/>
    </source>
</evidence>
<organism evidence="1 2">
    <name type="scientific">Pyropia yezoensis</name>
    <name type="common">Susabi-nori</name>
    <name type="synonym">Porphyra yezoensis</name>
    <dbReference type="NCBI Taxonomy" id="2788"/>
    <lineage>
        <taxon>Eukaryota</taxon>
        <taxon>Rhodophyta</taxon>
        <taxon>Bangiophyceae</taxon>
        <taxon>Bangiales</taxon>
        <taxon>Bangiaceae</taxon>
        <taxon>Pyropia</taxon>
    </lineage>
</organism>
<proteinExistence type="predicted"/>
<comment type="caution">
    <text evidence="1">The sequence shown here is derived from an EMBL/GenBank/DDBJ whole genome shotgun (WGS) entry which is preliminary data.</text>
</comment>
<accession>A0ACC3BJD9</accession>
<keyword evidence="2" id="KW-1185">Reference proteome</keyword>